<dbReference type="Proteomes" id="UP000462362">
    <property type="component" value="Unassembled WGS sequence"/>
</dbReference>
<dbReference type="GeneID" id="43349006"/>
<keyword evidence="2 8" id="KW-0808">Transferase</keyword>
<evidence type="ECO:0000256" key="1">
    <source>
        <dbReference type="ARBA" id="ARBA00022676"/>
    </source>
</evidence>
<dbReference type="GO" id="GO:0106361">
    <property type="term" value="F:protein-arginine rhamnosyltransferase activity"/>
    <property type="evidence" value="ECO:0007669"/>
    <property type="project" value="InterPro"/>
</dbReference>
<evidence type="ECO:0000256" key="6">
    <source>
        <dbReference type="ARBA" id="ARBA00030025"/>
    </source>
</evidence>
<reference evidence="8 9" key="1">
    <citation type="journal article" date="2019" name="Nat. Med.">
        <title>A library of human gut bacterial isolates paired with longitudinal multiomics data enables mechanistic microbiome research.</title>
        <authorList>
            <person name="Poyet M."/>
            <person name="Groussin M."/>
            <person name="Gibbons S.M."/>
            <person name="Avila-Pacheco J."/>
            <person name="Jiang X."/>
            <person name="Kearney S.M."/>
            <person name="Perrotta A.R."/>
            <person name="Berdy B."/>
            <person name="Zhao S."/>
            <person name="Lieberman T.D."/>
            <person name="Swanson P.K."/>
            <person name="Smith M."/>
            <person name="Roesemann S."/>
            <person name="Alexander J.E."/>
            <person name="Rich S.A."/>
            <person name="Livny J."/>
            <person name="Vlamakis H."/>
            <person name="Clish C."/>
            <person name="Bullock K."/>
            <person name="Deik A."/>
            <person name="Scott J."/>
            <person name="Pierce K.A."/>
            <person name="Xavier R.J."/>
            <person name="Alm E.J."/>
        </authorList>
    </citation>
    <scope>NUCLEOTIDE SEQUENCE [LARGE SCALE GENOMIC DNA]</scope>
    <source>
        <strain evidence="8 9">BIOML-A2</strain>
    </source>
</reference>
<sequence length="362" mass="41614">MTIDIFCDVIDNFGDAGVCWRLASIFSCEHGFPVKLYINDAETLSKITAGLDPKKLPCLVQGVEIHDWKDAETSEPSQVVIETFGCRLPIAFEHKIAAARPQPIWINLEYLSAEDWVEGCHSLPSPHPSLNVNKYYFFPGVTKKTGGLMIEKDLFIRQERFAKDRNKFLESFNLDPALFTVFVFCYPGAPLAEFYKALRQRGKEINLLLPKGAATDILSKLYEEHPSRNIQFGVSKMVPQSEFDKFLWASDSLIIRGEDSFVRAQLSGKPFIWNIYPQTEETHIKKLEAFGERIRPYYGESYQTWIDMNLSWNKSSRDLTCCWERWCHELPLMKEAAQHWRDHLVSLGSLADNLLSFVKSKI</sequence>
<dbReference type="InterPro" id="IPR016633">
    <property type="entry name" value="EarP"/>
</dbReference>
<comment type="caution">
    <text evidence="8">The sequence shown here is derived from an EMBL/GenBank/DDBJ whole genome shotgun (WGS) entry which is preliminary data.</text>
</comment>
<dbReference type="AlphaFoldDB" id="A0A6L6MZF6"/>
<evidence type="ECO:0000313" key="8">
    <source>
        <dbReference type="EMBL" id="MTU44202.1"/>
    </source>
</evidence>
<keyword evidence="8" id="KW-0251">Elongation factor</keyword>
<comment type="similarity">
    <text evidence="4">Belongs to the glycosyltransferase 104 family.</text>
</comment>
<evidence type="ECO:0000313" key="9">
    <source>
        <dbReference type="Proteomes" id="UP000462362"/>
    </source>
</evidence>
<keyword evidence="1" id="KW-0328">Glycosyltransferase</keyword>
<gene>
    <name evidence="8" type="primary">earP</name>
    <name evidence="8" type="ORF">GMD42_11450</name>
</gene>
<name>A0A6L6MZF6_9BURK</name>
<evidence type="ECO:0000256" key="3">
    <source>
        <dbReference type="ARBA" id="ARBA00024303"/>
    </source>
</evidence>
<comment type="function">
    <text evidence="3">Protein-arginine rhamnosyltransferase that catalyzes the transfer of a single rhamnose to elongation factor P (EF-P) on 'Lys-32', a modification required for EF-P-dependent rescue of polyproline stalled ribosomes.</text>
</comment>
<evidence type="ECO:0000256" key="5">
    <source>
        <dbReference type="ARBA" id="ARBA00024416"/>
    </source>
</evidence>
<organism evidence="8 9">
    <name type="scientific">Parasutterella excrementihominis</name>
    <dbReference type="NCBI Taxonomy" id="487175"/>
    <lineage>
        <taxon>Bacteria</taxon>
        <taxon>Pseudomonadati</taxon>
        <taxon>Pseudomonadota</taxon>
        <taxon>Betaproteobacteria</taxon>
        <taxon>Burkholderiales</taxon>
        <taxon>Sutterellaceae</taxon>
        <taxon>Parasutterella</taxon>
    </lineage>
</organism>
<keyword evidence="8" id="KW-0648">Protein biosynthesis</keyword>
<comment type="catalytic activity">
    <reaction evidence="7">
        <text>dTDP-beta-L-rhamnose + L-arginyl-[protein] = N(omega)-(alpha-L-rhamnosyl)-L-arginyl-[protein] + dTDP + H(+)</text>
        <dbReference type="Rhea" id="RHEA:66692"/>
        <dbReference type="Rhea" id="RHEA-COMP:10532"/>
        <dbReference type="Rhea" id="RHEA-COMP:17096"/>
        <dbReference type="ChEBI" id="CHEBI:15378"/>
        <dbReference type="ChEBI" id="CHEBI:29965"/>
        <dbReference type="ChEBI" id="CHEBI:57510"/>
        <dbReference type="ChEBI" id="CHEBI:58369"/>
        <dbReference type="ChEBI" id="CHEBI:167445"/>
    </reaction>
    <physiologicalReaction direction="left-to-right" evidence="7">
        <dbReference type="Rhea" id="RHEA:66693"/>
    </physiologicalReaction>
</comment>
<dbReference type="GO" id="GO:0003746">
    <property type="term" value="F:translation elongation factor activity"/>
    <property type="evidence" value="ECO:0007669"/>
    <property type="project" value="UniProtKB-KW"/>
</dbReference>
<proteinExistence type="inferred from homology"/>
<dbReference type="Pfam" id="PF10093">
    <property type="entry name" value="EarP"/>
    <property type="match status" value="1"/>
</dbReference>
<protein>
    <recommendedName>
        <fullName evidence="5">Protein-arginine rhamnosyltransferase</fullName>
    </recommendedName>
    <alternativeName>
        <fullName evidence="6">EF-P arginine rhamnosyltransferase</fullName>
    </alternativeName>
</protein>
<dbReference type="NCBIfam" id="TIGR03837">
    <property type="entry name" value="efp_Arg_rhamno"/>
    <property type="match status" value="1"/>
</dbReference>
<evidence type="ECO:0000256" key="2">
    <source>
        <dbReference type="ARBA" id="ARBA00022679"/>
    </source>
</evidence>
<dbReference type="RefSeq" id="WP_008811808.1">
    <property type="nucleotide sequence ID" value="NZ_CAJUON010000013.1"/>
</dbReference>
<dbReference type="PIRSF" id="PIRSF015557">
    <property type="entry name" value="UCP015557"/>
    <property type="match status" value="1"/>
</dbReference>
<accession>A0A6L6MZF6</accession>
<dbReference type="EMBL" id="WNCL01000053">
    <property type="protein sequence ID" value="MTU44202.1"/>
    <property type="molecule type" value="Genomic_DNA"/>
</dbReference>
<evidence type="ECO:0000256" key="7">
    <source>
        <dbReference type="ARBA" id="ARBA00048472"/>
    </source>
</evidence>
<evidence type="ECO:0000256" key="4">
    <source>
        <dbReference type="ARBA" id="ARBA00024346"/>
    </source>
</evidence>